<evidence type="ECO:0000313" key="2">
    <source>
        <dbReference type="Proteomes" id="UP000095751"/>
    </source>
</evidence>
<dbReference type="KEGG" id="fcy:FRACYDRAFT_257730"/>
<keyword evidence="2" id="KW-1185">Reference proteome</keyword>
<organism evidence="1 2">
    <name type="scientific">Fragilariopsis cylindrus CCMP1102</name>
    <dbReference type="NCBI Taxonomy" id="635003"/>
    <lineage>
        <taxon>Eukaryota</taxon>
        <taxon>Sar</taxon>
        <taxon>Stramenopiles</taxon>
        <taxon>Ochrophyta</taxon>
        <taxon>Bacillariophyta</taxon>
        <taxon>Bacillariophyceae</taxon>
        <taxon>Bacillariophycidae</taxon>
        <taxon>Bacillariales</taxon>
        <taxon>Bacillariaceae</taxon>
        <taxon>Fragilariopsis</taxon>
    </lineage>
</organism>
<protein>
    <submittedName>
        <fullName evidence="1">Uncharacterized protein</fullName>
    </submittedName>
</protein>
<dbReference type="Proteomes" id="UP000095751">
    <property type="component" value="Unassembled WGS sequence"/>
</dbReference>
<dbReference type="AlphaFoldDB" id="A0A1E7EIY1"/>
<evidence type="ECO:0000313" key="1">
    <source>
        <dbReference type="EMBL" id="OEU05858.1"/>
    </source>
</evidence>
<accession>A0A1E7EIY1</accession>
<reference evidence="1 2" key="1">
    <citation type="submission" date="2016-09" db="EMBL/GenBank/DDBJ databases">
        <title>Extensive genetic diversity and differential bi-allelic expression allows diatom success in the polar Southern Ocean.</title>
        <authorList>
            <consortium name="DOE Joint Genome Institute"/>
            <person name="Mock T."/>
            <person name="Otillar R.P."/>
            <person name="Strauss J."/>
            <person name="Dupont C."/>
            <person name="Frickenhaus S."/>
            <person name="Maumus F."/>
            <person name="Mcmullan M."/>
            <person name="Sanges R."/>
            <person name="Schmutz J."/>
            <person name="Toseland A."/>
            <person name="Valas R."/>
            <person name="Veluchamy A."/>
            <person name="Ward B.J."/>
            <person name="Allen A."/>
            <person name="Barry K."/>
            <person name="Falciatore A."/>
            <person name="Ferrante M."/>
            <person name="Fortunato A.E."/>
            <person name="Gloeckner G."/>
            <person name="Gruber A."/>
            <person name="Hipkin R."/>
            <person name="Janech M."/>
            <person name="Kroth P."/>
            <person name="Leese F."/>
            <person name="Lindquist E."/>
            <person name="Lyon B.R."/>
            <person name="Martin J."/>
            <person name="Mayer C."/>
            <person name="Parker M."/>
            <person name="Quesneville H."/>
            <person name="Raymond J."/>
            <person name="Uhlig C."/>
            <person name="Valentin K.U."/>
            <person name="Worden A.Z."/>
            <person name="Armbrust E.V."/>
            <person name="Bowler C."/>
            <person name="Green B."/>
            <person name="Moulton V."/>
            <person name="Van Oosterhout C."/>
            <person name="Grigoriev I."/>
        </authorList>
    </citation>
    <scope>NUCLEOTIDE SEQUENCE [LARGE SCALE GENOMIC DNA]</scope>
    <source>
        <strain evidence="1 2">CCMP1102</strain>
    </source>
</reference>
<dbReference type="InParanoid" id="A0A1E7EIY1"/>
<sequence length="118" mass="13167">MRAALSGHVGTQYGGLQDDLDYVIEGDIVDESQEDLRQREVERYDSVGTAMQRIGLVGIYEQKPLMDGGEVKKVLPNIPKGPIFRDVMDEQVDWMTLPPIAGADILAWHIAQSFPILQ</sequence>
<proteinExistence type="predicted"/>
<dbReference type="EMBL" id="KV784451">
    <property type="protein sequence ID" value="OEU05858.1"/>
    <property type="molecule type" value="Genomic_DNA"/>
</dbReference>
<gene>
    <name evidence="1" type="ORF">FRACYDRAFT_257730</name>
</gene>
<dbReference type="OrthoDB" id="445712at2759"/>
<name>A0A1E7EIY1_9STRA</name>